<sequence>MVCLHTSIPPIDPKLARVKTKISTAHFSKLRQINRSDKKRNMPPSDCEQSHSAIIDVVIFIAVVGASGVLLYPYINLVVHILIEFFEEVSDVVKEEFLRAPMVFICLGLSIFFAVIALLAVTICTTGRGCGRPGCRRLKKAAEFDIQLETEDSLKKSNLTPPKIGGVKKGIFKLPRDYHQELEGELKRMAPPNGRAILVYRGRCGCSIGTMEIPGPRKTGKFKK</sequence>
<proteinExistence type="predicted"/>
<dbReference type="EnsemblPlants" id="Solyc02g088040.1.1">
    <property type="protein sequence ID" value="Solyc02g088040.1.1.1"/>
    <property type="gene ID" value="Solyc02g088040.1"/>
</dbReference>
<dbReference type="Proteomes" id="UP000004994">
    <property type="component" value="Chromosome 2"/>
</dbReference>
<name>A0A3Q7FWN7_SOLLC</name>
<keyword evidence="1" id="KW-1133">Transmembrane helix</keyword>
<reference evidence="2" key="2">
    <citation type="submission" date="2019-01" db="UniProtKB">
        <authorList>
            <consortium name="EnsemblPlants"/>
        </authorList>
    </citation>
    <scope>IDENTIFICATION</scope>
    <source>
        <strain evidence="2">cv. Heinz 1706</strain>
    </source>
</reference>
<dbReference type="PANTHER" id="PTHR46996:SF9">
    <property type="entry name" value="RIBOSOMAL PROTEIN L34E SUPERFAMILY PROTEIN"/>
    <property type="match status" value="1"/>
</dbReference>
<protein>
    <recommendedName>
        <fullName evidence="4">Ribosomal protein L34e superfamily protein</fullName>
    </recommendedName>
</protein>
<dbReference type="PaxDb" id="4081-Solyc02g088040.1.1"/>
<organism evidence="2">
    <name type="scientific">Solanum lycopersicum</name>
    <name type="common">Tomato</name>
    <name type="synonym">Lycopersicon esculentum</name>
    <dbReference type="NCBI Taxonomy" id="4081"/>
    <lineage>
        <taxon>Eukaryota</taxon>
        <taxon>Viridiplantae</taxon>
        <taxon>Streptophyta</taxon>
        <taxon>Embryophyta</taxon>
        <taxon>Tracheophyta</taxon>
        <taxon>Spermatophyta</taxon>
        <taxon>Magnoliopsida</taxon>
        <taxon>eudicotyledons</taxon>
        <taxon>Gunneridae</taxon>
        <taxon>Pentapetalae</taxon>
        <taxon>asterids</taxon>
        <taxon>lamiids</taxon>
        <taxon>Solanales</taxon>
        <taxon>Solanaceae</taxon>
        <taxon>Solanoideae</taxon>
        <taxon>Solaneae</taxon>
        <taxon>Solanum</taxon>
        <taxon>Solanum subgen. Lycopersicon</taxon>
    </lineage>
</organism>
<keyword evidence="1" id="KW-0472">Membrane</keyword>
<keyword evidence="3" id="KW-1185">Reference proteome</keyword>
<reference evidence="2" key="1">
    <citation type="journal article" date="2012" name="Nature">
        <title>The tomato genome sequence provides insights into fleshy fruit evolution.</title>
        <authorList>
            <consortium name="Tomato Genome Consortium"/>
        </authorList>
    </citation>
    <scope>NUCLEOTIDE SEQUENCE [LARGE SCALE GENOMIC DNA]</scope>
    <source>
        <strain evidence="2">cv. Heinz 1706</strain>
    </source>
</reference>
<dbReference type="GeneID" id="101244340"/>
<dbReference type="STRING" id="4081.A0A3Q7FWN7"/>
<dbReference type="InParanoid" id="A0A3Q7FWN7"/>
<feature type="transmembrane region" description="Helical" evidence="1">
    <location>
        <begin position="57"/>
        <end position="82"/>
    </location>
</feature>
<dbReference type="AlphaFoldDB" id="A0A3Q7FWN7"/>
<dbReference type="Gramene" id="Solyc02g088040.1.1">
    <property type="protein sequence ID" value="Solyc02g088040.1.1.1"/>
    <property type="gene ID" value="Solyc02g088040.1"/>
</dbReference>
<dbReference type="FunCoup" id="A0A3Q7FWN7">
    <property type="interactions" value="1590"/>
</dbReference>
<dbReference type="PANTHER" id="PTHR46996">
    <property type="entry name" value="OS05G0488500 PROTEIN"/>
    <property type="match status" value="1"/>
</dbReference>
<evidence type="ECO:0000313" key="2">
    <source>
        <dbReference type="EnsemblPlants" id="Solyc02g088040.1.1.1"/>
    </source>
</evidence>
<dbReference type="SMR" id="A0A3Q7FWN7"/>
<evidence type="ECO:0000313" key="3">
    <source>
        <dbReference type="Proteomes" id="UP000004994"/>
    </source>
</evidence>
<accession>A0A3Q7FWN7</accession>
<evidence type="ECO:0008006" key="4">
    <source>
        <dbReference type="Google" id="ProtNLM"/>
    </source>
</evidence>
<dbReference type="KEGG" id="sly:101244340"/>
<keyword evidence="1" id="KW-0812">Transmembrane</keyword>
<dbReference type="OMA" id="GMFELPR"/>
<dbReference type="OrthoDB" id="1865221at2759"/>
<feature type="transmembrane region" description="Helical" evidence="1">
    <location>
        <begin position="102"/>
        <end position="127"/>
    </location>
</feature>
<evidence type="ECO:0000256" key="1">
    <source>
        <dbReference type="SAM" id="Phobius"/>
    </source>
</evidence>